<gene>
    <name evidence="1" type="ORF">O4220_21070</name>
</gene>
<dbReference type="EMBL" id="JAPWIJ010000009">
    <property type="protein sequence ID" value="MCZ4521011.1"/>
    <property type="molecule type" value="Genomic_DNA"/>
</dbReference>
<accession>A0ABT4MMN7</accession>
<dbReference type="Proteomes" id="UP001081071">
    <property type="component" value="Unassembled WGS sequence"/>
</dbReference>
<evidence type="ECO:0000313" key="1">
    <source>
        <dbReference type="EMBL" id="MCZ4521011.1"/>
    </source>
</evidence>
<dbReference type="InterPro" id="IPR046179">
    <property type="entry name" value="DUF6188"/>
</dbReference>
<protein>
    <submittedName>
        <fullName evidence="1">DUF6188 family protein</fullName>
    </submittedName>
</protein>
<reference evidence="1" key="1">
    <citation type="submission" date="2022-12" db="EMBL/GenBank/DDBJ databases">
        <authorList>
            <person name="Krivoruchko A.V."/>
            <person name="Elkin A."/>
        </authorList>
    </citation>
    <scope>NUCLEOTIDE SEQUENCE</scope>
    <source>
        <strain evidence="1">IEGM 1391</strain>
    </source>
</reference>
<organism evidence="1 2">
    <name type="scientific">Rhodococcus ruber</name>
    <dbReference type="NCBI Taxonomy" id="1830"/>
    <lineage>
        <taxon>Bacteria</taxon>
        <taxon>Bacillati</taxon>
        <taxon>Actinomycetota</taxon>
        <taxon>Actinomycetes</taxon>
        <taxon>Mycobacteriales</taxon>
        <taxon>Nocardiaceae</taxon>
        <taxon>Rhodococcus</taxon>
    </lineage>
</organism>
<keyword evidence="2" id="KW-1185">Reference proteome</keyword>
<dbReference type="RefSeq" id="WP_269607425.1">
    <property type="nucleotide sequence ID" value="NZ_JAPWIJ010000009.1"/>
</dbReference>
<proteinExistence type="predicted"/>
<dbReference type="Pfam" id="PF19686">
    <property type="entry name" value="DUF6188"/>
    <property type="match status" value="1"/>
</dbReference>
<sequence length="121" mass="13034">MELPLVRHTIVSLEFGFSLTLRTDRDFEIRIESTFRVSEPGTEVFRGVPHTLLSENGTVQRLIGRLVAHANASDDGGLLVEFADGTSLVVPFGADFEAWTIAAAEGFKAVSVAGGGLTVWD</sequence>
<evidence type="ECO:0000313" key="2">
    <source>
        <dbReference type="Proteomes" id="UP001081071"/>
    </source>
</evidence>
<name>A0ABT4MMN7_9NOCA</name>
<comment type="caution">
    <text evidence="1">The sequence shown here is derived from an EMBL/GenBank/DDBJ whole genome shotgun (WGS) entry which is preliminary data.</text>
</comment>